<dbReference type="GO" id="GO:0006397">
    <property type="term" value="P:mRNA processing"/>
    <property type="evidence" value="ECO:0007669"/>
    <property type="project" value="UniProtKB-KW"/>
</dbReference>
<sequence length="352" mass="40185">MTPNMSITELFSQEKMVKICAPMVRYSKLEFRNLVRKYGCNLCFTPMIMADSFIKSEKARQNEFTTDENDTPVIVQFAATNMNDFTEAAKLVSPYSSGVDLNCGCPQRWAMKMGLGAHLLSEPETIKNIVLNVRNQIFTDYSVSVKIRLLNNAKSTIDLCRQLESAGVTFLTVHGRTKEQRCEPIDIALIKEIACSVQVPVVANGDVKKLQDAVSLQDNTGCRGVMSARGILHNPALFMGCKETPLECVNDWIDISLNSKLHFLTFHHHLVFMLEKILPKCQRKIFNTLSSYKDVLYFLNDYFGFNYMYDLYNLSSAESFGKEIKYNKYFRESTKSISHTDDILFDVLHLYE</sequence>
<dbReference type="PANTHER" id="PTHR11082">
    <property type="entry name" value="TRNA-DIHYDROURIDINE SYNTHASE"/>
    <property type="match status" value="1"/>
</dbReference>
<keyword evidence="2" id="KW-0285">Flavoprotein</keyword>
<evidence type="ECO:0000313" key="13">
    <source>
        <dbReference type="Proteomes" id="UP001372834"/>
    </source>
</evidence>
<evidence type="ECO:0000256" key="3">
    <source>
        <dbReference type="ARBA" id="ARBA00022643"/>
    </source>
</evidence>
<dbReference type="SUPFAM" id="SSF51395">
    <property type="entry name" value="FMN-linked oxidoreductases"/>
    <property type="match status" value="1"/>
</dbReference>
<comment type="caution">
    <text evidence="12">The sequence shown here is derived from an EMBL/GenBank/DDBJ whole genome shotgun (WGS) entry which is preliminary data.</text>
</comment>
<dbReference type="GO" id="GO:0102267">
    <property type="term" value="F:tRNA-dihydrouridine20b synthase activity"/>
    <property type="evidence" value="ECO:0007669"/>
    <property type="project" value="UniProtKB-ARBA"/>
</dbReference>
<evidence type="ECO:0000256" key="10">
    <source>
        <dbReference type="ARBA" id="ARBA00078338"/>
    </source>
</evidence>
<dbReference type="Gene3D" id="3.20.20.70">
    <property type="entry name" value="Aldolase class I"/>
    <property type="match status" value="1"/>
</dbReference>
<evidence type="ECO:0000259" key="11">
    <source>
        <dbReference type="Pfam" id="PF01207"/>
    </source>
</evidence>
<evidence type="ECO:0000256" key="9">
    <source>
        <dbReference type="ARBA" id="ARBA00071722"/>
    </source>
</evidence>
<name>A0AAN8XNZ7_POLSC</name>
<dbReference type="CDD" id="cd02801">
    <property type="entry name" value="DUS_like_FMN"/>
    <property type="match status" value="1"/>
</dbReference>
<keyword evidence="8" id="KW-0520">NAD</keyword>
<proteinExistence type="predicted"/>
<keyword evidence="4" id="KW-0507">mRNA processing</keyword>
<protein>
    <recommendedName>
        <fullName evidence="9">tRNA-dihydrouridine(20a/20b) synthase [NAD(P)+]</fullName>
    </recommendedName>
    <alternativeName>
        <fullName evidence="10">tRNA-dihydrouridine synthase 4</fullName>
    </alternativeName>
</protein>
<evidence type="ECO:0000256" key="7">
    <source>
        <dbReference type="ARBA" id="ARBA00023002"/>
    </source>
</evidence>
<keyword evidence="7" id="KW-0560">Oxidoreductase</keyword>
<dbReference type="FunFam" id="3.20.20.70:FF:000159">
    <property type="entry name" value="tRNA-dihydrouridine synthase 4"/>
    <property type="match status" value="1"/>
</dbReference>
<reference evidence="12 13" key="1">
    <citation type="submission" date="2023-10" db="EMBL/GenBank/DDBJ databases">
        <title>Genomes of two closely related lineages of the louse Polyplax serrata with different host specificities.</title>
        <authorList>
            <person name="Martinu J."/>
            <person name="Tarabai H."/>
            <person name="Stefka J."/>
            <person name="Hypsa V."/>
        </authorList>
    </citation>
    <scope>NUCLEOTIDE SEQUENCE [LARGE SCALE GENOMIC DNA]</scope>
    <source>
        <strain evidence="12">HR10_N</strain>
    </source>
</reference>
<evidence type="ECO:0000256" key="4">
    <source>
        <dbReference type="ARBA" id="ARBA00022664"/>
    </source>
</evidence>
<dbReference type="Proteomes" id="UP001372834">
    <property type="component" value="Unassembled WGS sequence"/>
</dbReference>
<dbReference type="InterPro" id="IPR035587">
    <property type="entry name" value="DUS-like_FMN-bd"/>
</dbReference>
<evidence type="ECO:0000256" key="2">
    <source>
        <dbReference type="ARBA" id="ARBA00022630"/>
    </source>
</evidence>
<dbReference type="InterPro" id="IPR013785">
    <property type="entry name" value="Aldolase_TIM"/>
</dbReference>
<dbReference type="AlphaFoldDB" id="A0AAN8XNZ7"/>
<evidence type="ECO:0000256" key="8">
    <source>
        <dbReference type="ARBA" id="ARBA00023027"/>
    </source>
</evidence>
<comment type="cofactor">
    <cofactor evidence="1">
        <name>FMN</name>
        <dbReference type="ChEBI" id="CHEBI:58210"/>
    </cofactor>
</comment>
<evidence type="ECO:0000256" key="5">
    <source>
        <dbReference type="ARBA" id="ARBA00022694"/>
    </source>
</evidence>
<evidence type="ECO:0000256" key="6">
    <source>
        <dbReference type="ARBA" id="ARBA00022857"/>
    </source>
</evidence>
<gene>
    <name evidence="12" type="ORF">RUM43_000676</name>
</gene>
<dbReference type="EMBL" id="JAWJWE010000001">
    <property type="protein sequence ID" value="KAK6644409.1"/>
    <property type="molecule type" value="Genomic_DNA"/>
</dbReference>
<dbReference type="GO" id="GO:0102266">
    <property type="term" value="F:tRNA-dihydrouridine20a synthase activity"/>
    <property type="evidence" value="ECO:0007669"/>
    <property type="project" value="UniProtKB-ARBA"/>
</dbReference>
<evidence type="ECO:0000256" key="1">
    <source>
        <dbReference type="ARBA" id="ARBA00001917"/>
    </source>
</evidence>
<keyword evidence="5" id="KW-0819">tRNA processing</keyword>
<dbReference type="PROSITE" id="PS01136">
    <property type="entry name" value="UPF0034"/>
    <property type="match status" value="1"/>
</dbReference>
<feature type="domain" description="DUS-like FMN-binding" evidence="11">
    <location>
        <begin position="20"/>
        <end position="242"/>
    </location>
</feature>
<evidence type="ECO:0000313" key="12">
    <source>
        <dbReference type="EMBL" id="KAK6644409.1"/>
    </source>
</evidence>
<dbReference type="InterPro" id="IPR018517">
    <property type="entry name" value="tRNA_hU_synthase_CS"/>
</dbReference>
<dbReference type="GO" id="GO:0050660">
    <property type="term" value="F:flavin adenine dinucleotide binding"/>
    <property type="evidence" value="ECO:0007669"/>
    <property type="project" value="InterPro"/>
</dbReference>
<dbReference type="PANTHER" id="PTHR11082:SF31">
    <property type="entry name" value="TRNA-DIHYDROURIDINE(20A_20B) SYNTHASE [NAD(P)+]-LIKE"/>
    <property type="match status" value="1"/>
</dbReference>
<keyword evidence="6" id="KW-0521">NADP</keyword>
<dbReference type="Pfam" id="PF01207">
    <property type="entry name" value="Dus"/>
    <property type="match status" value="1"/>
</dbReference>
<keyword evidence="3" id="KW-0288">FMN</keyword>
<accession>A0AAN8XNZ7</accession>
<organism evidence="12 13">
    <name type="scientific">Polyplax serrata</name>
    <name type="common">Common mouse louse</name>
    <dbReference type="NCBI Taxonomy" id="468196"/>
    <lineage>
        <taxon>Eukaryota</taxon>
        <taxon>Metazoa</taxon>
        <taxon>Ecdysozoa</taxon>
        <taxon>Arthropoda</taxon>
        <taxon>Hexapoda</taxon>
        <taxon>Insecta</taxon>
        <taxon>Pterygota</taxon>
        <taxon>Neoptera</taxon>
        <taxon>Paraneoptera</taxon>
        <taxon>Psocodea</taxon>
        <taxon>Troctomorpha</taxon>
        <taxon>Phthiraptera</taxon>
        <taxon>Anoplura</taxon>
        <taxon>Polyplacidae</taxon>
        <taxon>Polyplax</taxon>
    </lineage>
</organism>